<gene>
    <name evidence="1" type="ORF">KQ910_04825</name>
</gene>
<dbReference type="RefSeq" id="WP_216957340.1">
    <property type="nucleotide sequence ID" value="NZ_JAHOPB010000001.1"/>
</dbReference>
<comment type="caution">
    <text evidence="1">The sequence shown here is derived from an EMBL/GenBank/DDBJ whole genome shotgun (WGS) entry which is preliminary data.</text>
</comment>
<dbReference type="EMBL" id="JAHOPB010000001">
    <property type="protein sequence ID" value="MBU8873072.1"/>
    <property type="molecule type" value="Genomic_DNA"/>
</dbReference>
<dbReference type="InterPro" id="IPR010323">
    <property type="entry name" value="DUF924"/>
</dbReference>
<organism evidence="1 2">
    <name type="scientific">Reyranella humidisoli</name>
    <dbReference type="NCBI Taxonomy" id="2849149"/>
    <lineage>
        <taxon>Bacteria</taxon>
        <taxon>Pseudomonadati</taxon>
        <taxon>Pseudomonadota</taxon>
        <taxon>Alphaproteobacteria</taxon>
        <taxon>Hyphomicrobiales</taxon>
        <taxon>Reyranellaceae</taxon>
        <taxon>Reyranella</taxon>
    </lineage>
</organism>
<dbReference type="Proteomes" id="UP000727907">
    <property type="component" value="Unassembled WGS sequence"/>
</dbReference>
<accession>A0ABS6IEP1</accession>
<reference evidence="1 2" key="1">
    <citation type="submission" date="2021-06" db="EMBL/GenBank/DDBJ databases">
        <authorList>
            <person name="Lee D.H."/>
        </authorList>
    </citation>
    <scope>NUCLEOTIDE SEQUENCE [LARGE SCALE GENOMIC DNA]</scope>
    <source>
        <strain evidence="1 2">MMS21-HV4-11</strain>
    </source>
</reference>
<keyword evidence="2" id="KW-1185">Reference proteome</keyword>
<proteinExistence type="predicted"/>
<protein>
    <submittedName>
        <fullName evidence="1">DUF924 domain-containing protein</fullName>
    </submittedName>
</protein>
<evidence type="ECO:0000313" key="1">
    <source>
        <dbReference type="EMBL" id="MBU8873072.1"/>
    </source>
</evidence>
<name>A0ABS6IEP1_9HYPH</name>
<dbReference type="Pfam" id="PF06041">
    <property type="entry name" value="DUF924"/>
    <property type="match status" value="1"/>
</dbReference>
<sequence length="191" mass="21775">MKDAPSIRDIIDFWFLPLGHPDHGKPRDIWWKSTPEFDAETIGRFGAAIERAIAGDLDAWKDSPEGALALILLCDQFTRNCFRKTARAFAGDARAIEIARYAVARFYPSVFPVDMRLFFYMPFGHSEQLADQQFACALFETIGGENNIKSAIDHRDVVARFGRFPHRNEVLGRSTTPEEIEYLKNANRYGQ</sequence>
<evidence type="ECO:0000313" key="2">
    <source>
        <dbReference type="Proteomes" id="UP000727907"/>
    </source>
</evidence>